<dbReference type="RefSeq" id="WP_133967746.1">
    <property type="nucleotide sequence ID" value="NZ_SORL01000008.1"/>
</dbReference>
<keyword evidence="1" id="KW-0175">Coiled coil</keyword>
<evidence type="ECO:0000313" key="2">
    <source>
        <dbReference type="EMBL" id="TDY62491.1"/>
    </source>
</evidence>
<dbReference type="SMART" id="SM00028">
    <property type="entry name" value="TPR"/>
    <property type="match status" value="5"/>
</dbReference>
<dbReference type="Gene3D" id="1.25.40.10">
    <property type="entry name" value="Tetratricopeptide repeat domain"/>
    <property type="match status" value="4"/>
</dbReference>
<dbReference type="Proteomes" id="UP000294824">
    <property type="component" value="Unassembled WGS sequence"/>
</dbReference>
<comment type="caution">
    <text evidence="2">The sequence shown here is derived from an EMBL/GenBank/DDBJ whole genome shotgun (WGS) entry which is preliminary data.</text>
</comment>
<proteinExistence type="predicted"/>
<dbReference type="PROSITE" id="PS51257">
    <property type="entry name" value="PROKAR_LIPOPROTEIN"/>
    <property type="match status" value="1"/>
</dbReference>
<evidence type="ECO:0000313" key="3">
    <source>
        <dbReference type="Proteomes" id="UP000294824"/>
    </source>
</evidence>
<evidence type="ECO:0000256" key="1">
    <source>
        <dbReference type="SAM" id="Coils"/>
    </source>
</evidence>
<name>A0A4V3HGS2_9FLAO</name>
<feature type="coiled-coil region" evidence="1">
    <location>
        <begin position="421"/>
        <end position="452"/>
    </location>
</feature>
<dbReference type="SUPFAM" id="SSF48452">
    <property type="entry name" value="TPR-like"/>
    <property type="match status" value="1"/>
</dbReference>
<protein>
    <submittedName>
        <fullName evidence="2">Protein involved in gliding motility SprE</fullName>
    </submittedName>
</protein>
<dbReference type="AlphaFoldDB" id="A0A4V3HGS2"/>
<reference evidence="2 3" key="1">
    <citation type="submission" date="2019-03" db="EMBL/GenBank/DDBJ databases">
        <title>Genomic Encyclopedia of Type Strains, Phase III (KMG-III): the genomes of soil and plant-associated and newly described type strains.</title>
        <authorList>
            <person name="Whitman W."/>
        </authorList>
    </citation>
    <scope>NUCLEOTIDE SEQUENCE [LARGE SCALE GENOMIC DNA]</scope>
    <source>
        <strain evidence="2 3">CECT 8301</strain>
    </source>
</reference>
<feature type="coiled-coil region" evidence="1">
    <location>
        <begin position="162"/>
        <end position="196"/>
    </location>
</feature>
<dbReference type="InterPro" id="IPR011990">
    <property type="entry name" value="TPR-like_helical_dom_sf"/>
</dbReference>
<organism evidence="2 3">
    <name type="scientific">Algibacter lectus</name>
    <dbReference type="NCBI Taxonomy" id="221126"/>
    <lineage>
        <taxon>Bacteria</taxon>
        <taxon>Pseudomonadati</taxon>
        <taxon>Bacteroidota</taxon>
        <taxon>Flavobacteriia</taxon>
        <taxon>Flavobacteriales</taxon>
        <taxon>Flavobacteriaceae</taxon>
        <taxon>Algibacter</taxon>
    </lineage>
</organism>
<dbReference type="InterPro" id="IPR019734">
    <property type="entry name" value="TPR_rpt"/>
</dbReference>
<accession>A0A4V3HGS2</accession>
<dbReference type="EMBL" id="SORL01000008">
    <property type="protein sequence ID" value="TDY62491.1"/>
    <property type="molecule type" value="Genomic_DNA"/>
</dbReference>
<keyword evidence="3" id="KW-1185">Reference proteome</keyword>
<sequence length="859" mass="98732">MKTSFKTILSLLIATILVVSCSRKKDKFINRNFHAVTAEFNSLYNGYNALEEGRISLNDAYFDNYWDVLPIERMQISEEVMLPGQSKNENFSRAEEKAVKAIQKHSMNIKGKEINPQMDEAYLLLGKARYFDQRFVPAIEAFNYILYKYPASDKINQAKVWREKTNMRLDNNELAIKNLKRLLKQEQLEGQDLADATSMLAQAYLNTKSVDSAITQLQIASTSTKNNDERGRYRFIQGQLYNKLGKKDSANLAFDKVIDLNRRTPRIYMITAYLEKFKNFDFENGNKLEAQELLTKLEENRENRPFLDKIYHQIGEFHLNNGSDSSAMAYYNKSLRTNSPDRLLKAKNYETIGDMFFDNSEYATAGAYFDSTMSNLKLNSKPFRVIKRKRDNLEDVIYYEAIAKTNDSILHLVHLPEAERLSLFESYVSNLKEQAEEEKEQAEAAERNANTGLVTANNIPSATNAVGARGGLPGQAALFYFYNPTTVAYGKNEFVKVWGNRALEDNWRWSSKGSVATSTNATGSTNDLSALASDEERFDPQFYISKIPSEEKEIDSISKERNYAYYQLGLIYKEKFKEYQLSKSKFQNLLESNPEERLILPSKYNLYKIYELLGENDEASIAKAEIIKNYPESRYANILEHPELVSDKDENSPESLYEALYNLHEQQKYAEVISKSEDYIKRFDGEPIIPKLELLKATANGRLNGFEAFKTGVNHLSVTYANTNEGKQAQKIINEVLPKIANTDFVEAIDSVTTHYKVVFQFKDTERNNIPTFKKELDSVLKEVKYYRLSSSVDLYNPQTTFVLVHGIKNEAVAKTFKQLLTDKNKKKIIKPFFVISSANYQTIQIHKNLEAYLNPNNQ</sequence>
<gene>
    <name evidence="2" type="ORF">DFQ06_2332</name>
</gene>